<evidence type="ECO:0000313" key="3">
    <source>
        <dbReference type="EMBL" id="KAK8854120.1"/>
    </source>
</evidence>
<evidence type="ECO:0000256" key="2">
    <source>
        <dbReference type="SAM" id="Phobius"/>
    </source>
</evidence>
<feature type="compositionally biased region" description="Polar residues" evidence="1">
    <location>
        <begin position="435"/>
        <end position="447"/>
    </location>
</feature>
<gene>
    <name evidence="3" type="ORF">M9Y10_016670</name>
</gene>
<feature type="compositionally biased region" description="Polar residues" evidence="1">
    <location>
        <begin position="14"/>
        <end position="31"/>
    </location>
</feature>
<feature type="compositionally biased region" description="Low complexity" evidence="1">
    <location>
        <begin position="467"/>
        <end position="498"/>
    </location>
</feature>
<feature type="compositionally biased region" description="Low complexity" evidence="1">
    <location>
        <begin position="555"/>
        <end position="593"/>
    </location>
</feature>
<comment type="caution">
    <text evidence="3">The sequence shown here is derived from an EMBL/GenBank/DDBJ whole genome shotgun (WGS) entry which is preliminary data.</text>
</comment>
<feature type="compositionally biased region" description="Basic and acidic residues" evidence="1">
    <location>
        <begin position="534"/>
        <end position="543"/>
    </location>
</feature>
<sequence>MRNFFRRKPEKATLDSTNQQNNPDGSSSTSFGEDHPYFKNGTPVSASDILKKEDLQKKFPKLSIWLRKYPSATGANLYNGCTDLLKIYCFEKMHLDNSYHEFRQFALKNQINEGFNLVLKFERSVNNFKVDVGTAFTDPPFDDLTHLVEAHKYWRLARQQDFAMQLIKFEVNEIVLKKYMDLKQTAVHLVSLLAAIDAVTLNCIPYISFSKLMVPKEVIIQSSPLSQRLENLASKYAQKSIQSIQEIDKVRTKFDFVLNSTPNSGNDKADINQINREREQLQAQAFKQMLTKQYLSPSTNLTSNLYDNQNHSLSISADSSFFFDFVSHPKCITYSYFKEYEANPCLETYRKLVSGVIDTFSLKGEEATLTTYLCSLSFAQQMAPEVYYQIPEKKTNPVQNNVETPEGKTETEKSVANDNNQKITQEDANAKAKQTELTSDVQENQPQPEEPHTTSETSSQPQDNSVQQAETTSQTQENQNQSAETTSQATTETEGTQAKSEQPTDATPQTQEATLQPQDNPEQPVEGAPQPQEKPTEENHEQSSEVTSQSQGNPEQPTETTSQNNENQSQQSTGPSQPPETASSTSLQQTTATPDDNPDEETRTRMLSVGFDVFIAADPILTLRAISRNMNVEYSTEGSVKYIINCLKMITPKWKEILKFVVDCSIQEYLPPKLRSIRYVINEIVSV</sequence>
<feature type="transmembrane region" description="Helical" evidence="2">
    <location>
        <begin position="186"/>
        <end position="207"/>
    </location>
</feature>
<dbReference type="Proteomes" id="UP001470230">
    <property type="component" value="Unassembled WGS sequence"/>
</dbReference>
<feature type="region of interest" description="Disordered" evidence="1">
    <location>
        <begin position="397"/>
        <end position="602"/>
    </location>
</feature>
<feature type="compositionally biased region" description="Polar residues" evidence="1">
    <location>
        <begin position="544"/>
        <end position="554"/>
    </location>
</feature>
<protein>
    <submittedName>
        <fullName evidence="3">Uncharacterized protein</fullName>
    </submittedName>
</protein>
<name>A0ABR2HWZ9_9EUKA</name>
<keyword evidence="4" id="KW-1185">Reference proteome</keyword>
<feature type="compositionally biased region" description="Polar residues" evidence="1">
    <location>
        <begin position="499"/>
        <end position="521"/>
    </location>
</feature>
<feature type="region of interest" description="Disordered" evidence="1">
    <location>
        <begin position="1"/>
        <end position="37"/>
    </location>
</feature>
<feature type="compositionally biased region" description="Basic and acidic residues" evidence="1">
    <location>
        <begin position="405"/>
        <end position="415"/>
    </location>
</feature>
<dbReference type="EMBL" id="JAPFFF010000021">
    <property type="protein sequence ID" value="KAK8854120.1"/>
    <property type="molecule type" value="Genomic_DNA"/>
</dbReference>
<keyword evidence="2" id="KW-0472">Membrane</keyword>
<evidence type="ECO:0000256" key="1">
    <source>
        <dbReference type="SAM" id="MobiDB-lite"/>
    </source>
</evidence>
<keyword evidence="2" id="KW-0812">Transmembrane</keyword>
<accession>A0ABR2HWZ9</accession>
<organism evidence="3 4">
    <name type="scientific">Tritrichomonas musculus</name>
    <dbReference type="NCBI Taxonomy" id="1915356"/>
    <lineage>
        <taxon>Eukaryota</taxon>
        <taxon>Metamonada</taxon>
        <taxon>Parabasalia</taxon>
        <taxon>Tritrichomonadida</taxon>
        <taxon>Tritrichomonadidae</taxon>
        <taxon>Tritrichomonas</taxon>
    </lineage>
</organism>
<feature type="compositionally biased region" description="Polar residues" evidence="1">
    <location>
        <begin position="454"/>
        <end position="466"/>
    </location>
</feature>
<feature type="compositionally biased region" description="Basic and acidic residues" evidence="1">
    <location>
        <begin position="424"/>
        <end position="434"/>
    </location>
</feature>
<evidence type="ECO:0000313" key="4">
    <source>
        <dbReference type="Proteomes" id="UP001470230"/>
    </source>
</evidence>
<reference evidence="3 4" key="1">
    <citation type="submission" date="2024-04" db="EMBL/GenBank/DDBJ databases">
        <title>Tritrichomonas musculus Genome.</title>
        <authorList>
            <person name="Alves-Ferreira E."/>
            <person name="Grigg M."/>
            <person name="Lorenzi H."/>
            <person name="Galac M."/>
        </authorList>
    </citation>
    <scope>NUCLEOTIDE SEQUENCE [LARGE SCALE GENOMIC DNA]</scope>
    <source>
        <strain evidence="3 4">EAF2021</strain>
    </source>
</reference>
<proteinExistence type="predicted"/>
<keyword evidence="2" id="KW-1133">Transmembrane helix</keyword>